<gene>
    <name evidence="1" type="ORF">CASFOL_027047</name>
</gene>
<name>A0ABD3CIT3_9LAMI</name>
<evidence type="ECO:0008006" key="3">
    <source>
        <dbReference type="Google" id="ProtNLM"/>
    </source>
</evidence>
<keyword evidence="2" id="KW-1185">Reference proteome</keyword>
<reference evidence="2" key="1">
    <citation type="journal article" date="2024" name="IScience">
        <title>Strigolactones Initiate the Formation of Haustorium-like Structures in Castilleja.</title>
        <authorList>
            <person name="Buerger M."/>
            <person name="Peterson D."/>
            <person name="Chory J."/>
        </authorList>
    </citation>
    <scope>NUCLEOTIDE SEQUENCE [LARGE SCALE GENOMIC DNA]</scope>
</reference>
<organism evidence="1 2">
    <name type="scientific">Castilleja foliolosa</name>
    <dbReference type="NCBI Taxonomy" id="1961234"/>
    <lineage>
        <taxon>Eukaryota</taxon>
        <taxon>Viridiplantae</taxon>
        <taxon>Streptophyta</taxon>
        <taxon>Embryophyta</taxon>
        <taxon>Tracheophyta</taxon>
        <taxon>Spermatophyta</taxon>
        <taxon>Magnoliopsida</taxon>
        <taxon>eudicotyledons</taxon>
        <taxon>Gunneridae</taxon>
        <taxon>Pentapetalae</taxon>
        <taxon>asterids</taxon>
        <taxon>lamiids</taxon>
        <taxon>Lamiales</taxon>
        <taxon>Orobanchaceae</taxon>
        <taxon>Pedicularideae</taxon>
        <taxon>Castillejinae</taxon>
        <taxon>Castilleja</taxon>
    </lineage>
</organism>
<dbReference type="AlphaFoldDB" id="A0ABD3CIT3"/>
<dbReference type="EMBL" id="JAVIJP010000034">
    <property type="protein sequence ID" value="KAL3629825.1"/>
    <property type="molecule type" value="Genomic_DNA"/>
</dbReference>
<dbReference type="Proteomes" id="UP001632038">
    <property type="component" value="Unassembled WGS sequence"/>
</dbReference>
<evidence type="ECO:0000313" key="1">
    <source>
        <dbReference type="EMBL" id="KAL3629825.1"/>
    </source>
</evidence>
<evidence type="ECO:0000313" key="2">
    <source>
        <dbReference type="Proteomes" id="UP001632038"/>
    </source>
</evidence>
<comment type="caution">
    <text evidence="1">The sequence shown here is derived from an EMBL/GenBank/DDBJ whole genome shotgun (WGS) entry which is preliminary data.</text>
</comment>
<protein>
    <recommendedName>
        <fullName evidence="3">Ribosomal protein L30</fullName>
    </recommendedName>
</protein>
<sequence length="40" mass="4432">MDVAKGRAVKTLVTKLRLGPRLHQNPLRALSPLQTLNLVI</sequence>
<accession>A0ABD3CIT3</accession>
<proteinExistence type="predicted"/>